<dbReference type="Pfam" id="PF12771">
    <property type="entry name" value="SusD-like_2"/>
    <property type="match status" value="1"/>
</dbReference>
<dbReference type="AlphaFoldDB" id="A0A1G4G9N0"/>
<feature type="signal peptide" evidence="1">
    <location>
        <begin position="1"/>
        <end position="20"/>
    </location>
</feature>
<accession>A0A1G4G9N0</accession>
<keyword evidence="3" id="KW-1185">Reference proteome</keyword>
<dbReference type="RefSeq" id="WP_071137569.1">
    <property type="nucleotide sequence ID" value="NZ_DUQN01000043.1"/>
</dbReference>
<name>A0A1G4G9N0_9BACT</name>
<dbReference type="Proteomes" id="UP000178485">
    <property type="component" value="Chromosome i"/>
</dbReference>
<dbReference type="PROSITE" id="PS51257">
    <property type="entry name" value="PROKAR_LIPOPROTEIN"/>
    <property type="match status" value="1"/>
</dbReference>
<feature type="chain" id="PRO_5009604009" description="SusD/RagB family nutrient-binding outer membrane lipoprotein" evidence="1">
    <location>
        <begin position="21"/>
        <end position="526"/>
    </location>
</feature>
<evidence type="ECO:0000313" key="2">
    <source>
        <dbReference type="EMBL" id="SCM59249.1"/>
    </source>
</evidence>
<reference evidence="2 3" key="1">
    <citation type="submission" date="2016-08" db="EMBL/GenBank/DDBJ databases">
        <authorList>
            <person name="Seilhamer J.J."/>
        </authorList>
    </citation>
    <scope>NUCLEOTIDE SEQUENCE [LARGE SCALE GENOMIC DNA]</scope>
    <source>
        <strain evidence="2">ING2-E5A</strain>
    </source>
</reference>
<sequence length="526" mass="60179">MKTFNKILLAFLTIFLIVSCQDLEDLNKNPNQPDKVSTATLLTGAQKKMMDYIYDTWFSGRQALPYAQYWSQRNYTEEDRYQIRESVNNSYFNHLYVTAGNYVLIEKMNSDEATKAESATYGSNNNQIAVAKILKVWLMQVIADTWGSVPYSEAFKLNDGVTYPKYDDLEVLYPGFIDELDEAIALIDEDEVAFTSGDRIYDGDATKWKQFANSLKCRIAIRLSKVDPNWRSYIDEAVASGVFTSNDDEAMFKYSNEAPNECYFYRGFFVDGRNDFSITKPFTDLLKGQRDTLNNKQHPWEGVVDPRLPIYTTSRSGNYVGLPYGLPSNNMTTAIRNAAPTWYTSSPPTILNKDFSVPLMTYAELCFILSERYNWDRGWYEEGVRSSIEHWYALAGESADQDELDEYVESVSEVVNAETVATQKYIHLYMHGTEAWSEYRRTGYPLTMLKPGEFTYVVSGEKVPFTPLSETKGDLPARVKYPTNESTLNPTGFSAAVAKLQDGTNNYYSKMYWDVRTAQNPHPENK</sequence>
<evidence type="ECO:0000313" key="3">
    <source>
        <dbReference type="Proteomes" id="UP000178485"/>
    </source>
</evidence>
<dbReference type="InterPro" id="IPR041662">
    <property type="entry name" value="SusD-like_2"/>
</dbReference>
<dbReference type="EMBL" id="LT608328">
    <property type="protein sequence ID" value="SCM59249.1"/>
    <property type="molecule type" value="Genomic_DNA"/>
</dbReference>
<evidence type="ECO:0000256" key="1">
    <source>
        <dbReference type="SAM" id="SignalP"/>
    </source>
</evidence>
<keyword evidence="1" id="KW-0732">Signal</keyword>
<dbReference type="SUPFAM" id="SSF48452">
    <property type="entry name" value="TPR-like"/>
    <property type="match status" value="1"/>
</dbReference>
<gene>
    <name evidence="2" type="ORF">ING2E5A_2452</name>
</gene>
<dbReference type="InterPro" id="IPR011990">
    <property type="entry name" value="TPR-like_helical_dom_sf"/>
</dbReference>
<organism evidence="2 3">
    <name type="scientific">Petrimonas mucosa</name>
    <dbReference type="NCBI Taxonomy" id="1642646"/>
    <lineage>
        <taxon>Bacteria</taxon>
        <taxon>Pseudomonadati</taxon>
        <taxon>Bacteroidota</taxon>
        <taxon>Bacteroidia</taxon>
        <taxon>Bacteroidales</taxon>
        <taxon>Dysgonomonadaceae</taxon>
        <taxon>Petrimonas</taxon>
    </lineage>
</organism>
<protein>
    <recommendedName>
        <fullName evidence="4">SusD/RagB family nutrient-binding outer membrane lipoprotein</fullName>
    </recommendedName>
</protein>
<evidence type="ECO:0008006" key="4">
    <source>
        <dbReference type="Google" id="ProtNLM"/>
    </source>
</evidence>
<proteinExistence type="predicted"/>
<dbReference type="Gene3D" id="1.25.40.390">
    <property type="match status" value="1"/>
</dbReference>
<dbReference type="KEGG" id="pmuc:ING2E5A_2452"/>
<dbReference type="STRING" id="1642646.ING2E5A_2452"/>